<keyword evidence="4" id="KW-1185">Reference proteome</keyword>
<dbReference type="InterPro" id="IPR014529">
    <property type="entry name" value="UCP026631"/>
</dbReference>
<feature type="transmembrane region" description="Helical" evidence="1">
    <location>
        <begin position="63"/>
        <end position="86"/>
    </location>
</feature>
<dbReference type="RefSeq" id="WP_197551432.1">
    <property type="nucleotide sequence ID" value="NZ_CP063213.1"/>
</dbReference>
<dbReference type="PIRSF" id="PIRSF026631">
    <property type="entry name" value="UCP026631"/>
    <property type="match status" value="1"/>
</dbReference>
<dbReference type="AlphaFoldDB" id="A0A7M1QV47"/>
<dbReference type="EMBL" id="CP063213">
    <property type="protein sequence ID" value="QOR46012.1"/>
    <property type="molecule type" value="Genomic_DNA"/>
</dbReference>
<accession>A0A7M1QV47</accession>
<dbReference type="Proteomes" id="UP000595053">
    <property type="component" value="Chromosome"/>
</dbReference>
<feature type="domain" description="YdbS-like PH" evidence="2">
    <location>
        <begin position="88"/>
        <end position="165"/>
    </location>
</feature>
<keyword evidence="1" id="KW-1133">Transmembrane helix</keyword>
<feature type="domain" description="YdbS-like PH" evidence="2">
    <location>
        <begin position="426"/>
        <end position="484"/>
    </location>
</feature>
<name>A0A7M1QV47_9ACTO</name>
<feature type="transmembrane region" description="Helical" evidence="1">
    <location>
        <begin position="245"/>
        <end position="272"/>
    </location>
</feature>
<dbReference type="PANTHER" id="PTHR34473">
    <property type="entry name" value="UPF0699 TRANSMEMBRANE PROTEIN YDBS"/>
    <property type="match status" value="1"/>
</dbReference>
<organism evidence="3 4">
    <name type="scientific">Trueperella pecoris</name>
    <dbReference type="NCBI Taxonomy" id="2733571"/>
    <lineage>
        <taxon>Bacteria</taxon>
        <taxon>Bacillati</taxon>
        <taxon>Actinomycetota</taxon>
        <taxon>Actinomycetes</taxon>
        <taxon>Actinomycetales</taxon>
        <taxon>Actinomycetaceae</taxon>
        <taxon>Trueperella</taxon>
    </lineage>
</organism>
<dbReference type="PANTHER" id="PTHR34473:SF2">
    <property type="entry name" value="UPF0699 TRANSMEMBRANE PROTEIN YDBT"/>
    <property type="match status" value="1"/>
</dbReference>
<keyword evidence="1" id="KW-0472">Membrane</keyword>
<evidence type="ECO:0000256" key="1">
    <source>
        <dbReference type="SAM" id="Phobius"/>
    </source>
</evidence>
<proteinExistence type="predicted"/>
<protein>
    <submittedName>
        <fullName evidence="3">PH domain-containing protein</fullName>
    </submittedName>
</protein>
<evidence type="ECO:0000259" key="2">
    <source>
        <dbReference type="Pfam" id="PF03703"/>
    </source>
</evidence>
<evidence type="ECO:0000313" key="4">
    <source>
        <dbReference type="Proteomes" id="UP000595053"/>
    </source>
</evidence>
<gene>
    <name evidence="3" type="ORF">INS88_01960</name>
</gene>
<evidence type="ECO:0000313" key="3">
    <source>
        <dbReference type="EMBL" id="QOR46012.1"/>
    </source>
</evidence>
<feature type="transmembrane region" description="Helical" evidence="1">
    <location>
        <begin position="25"/>
        <end position="43"/>
    </location>
</feature>
<dbReference type="Pfam" id="PF03703">
    <property type="entry name" value="bPH_2"/>
    <property type="match status" value="2"/>
</dbReference>
<dbReference type="InterPro" id="IPR005182">
    <property type="entry name" value="YdbS-like_PH"/>
</dbReference>
<reference evidence="3 4" key="1">
    <citation type="submission" date="2020-10" db="EMBL/GenBank/DDBJ databases">
        <title>Trueperella pecoris sp. nov. isolated from bovine and porcine specimens.</title>
        <authorList>
            <person name="Schoenecker L."/>
            <person name="Schnydrig P."/>
            <person name="Brodard I."/>
            <person name="Thomann A."/>
            <person name="Hemphill A."/>
            <person name="Rodriguez-Campos S."/>
            <person name="Perreten V."/>
            <person name="Jores J."/>
            <person name="Kittl S."/>
        </authorList>
    </citation>
    <scope>NUCLEOTIDE SEQUENCE [LARGE SCALE GENOMIC DNA]</scope>
    <source>
        <strain evidence="3 4">15A0121</strain>
    </source>
</reference>
<sequence length="529" mass="58315">MSDKRNLGDSVPAEAWRKFHKVTPIAKGGMVWVVLAIAVYNILQQILENGMDGFTDLLDHITWLIGIAIFAGLIVLTLLVILFSWVSWKYQSFAIVDSGIHKRTGVLIKNHSHMRWDRVQTVEVEQRLFGRIFGFGSVKIESAGGEPATELGLLTMEDCAKLRKEVLTGLANARAGRPIGMGLSATDVVGREPGTELPAAVGQPDDGVVDGSQAFGQAAGPVVPIFDPDDTENDRLIFELPTSRLIAAQFLSMGAVITIVGTIVVIGVSIWLHSALMAMVVLLFGAVVSIVQSGLAAYGTKVYISENGLRVRAGLTKLTTRSMPPARMHAIELHRPILWRWKDWWKVSATLAGGNALENAGEATKAGIVIPVGTREEALQTLWTMLPDAGTDDDAALIRDALDGLGTGRFFLSAPGRAKWFDPITYKSRGICLTPRVAVIRRGRFSRKVTFVWQDHTQSLRMSQGPIQRRLQLGDINFDMVNVQHYTRHKNMAIDEVERMIWVENDLTAKARHVGVSESIDDWRERVRV</sequence>
<feature type="transmembrane region" description="Helical" evidence="1">
    <location>
        <begin position="278"/>
        <end position="300"/>
    </location>
</feature>
<keyword evidence="1" id="KW-0812">Transmembrane</keyword>